<dbReference type="InterPro" id="IPR051458">
    <property type="entry name" value="Cyt/Met_Dipeptidase"/>
</dbReference>
<comment type="caution">
    <text evidence="5">The sequence shown here is derived from an EMBL/GenBank/DDBJ whole genome shotgun (WGS) entry which is preliminary data.</text>
</comment>
<dbReference type="Gene3D" id="3.40.630.10">
    <property type="entry name" value="Zn peptidases"/>
    <property type="match status" value="1"/>
</dbReference>
<evidence type="ECO:0000256" key="1">
    <source>
        <dbReference type="ARBA" id="ARBA00022670"/>
    </source>
</evidence>
<dbReference type="GO" id="GO:0009089">
    <property type="term" value="P:lysine biosynthetic process via diaminopimelate"/>
    <property type="evidence" value="ECO:0007669"/>
    <property type="project" value="TreeGrafter"/>
</dbReference>
<evidence type="ECO:0000256" key="3">
    <source>
        <dbReference type="ARBA" id="ARBA00022801"/>
    </source>
</evidence>
<dbReference type="GO" id="GO:0046872">
    <property type="term" value="F:metal ion binding"/>
    <property type="evidence" value="ECO:0007669"/>
    <property type="project" value="UniProtKB-KW"/>
</dbReference>
<organism evidence="5 6">
    <name type="scientific">Candidatus Segetimicrobium genomatis</name>
    <dbReference type="NCBI Taxonomy" id="2569760"/>
    <lineage>
        <taxon>Bacteria</taxon>
        <taxon>Bacillati</taxon>
        <taxon>Candidatus Sysuimicrobiota</taxon>
        <taxon>Candidatus Sysuimicrobiia</taxon>
        <taxon>Candidatus Sysuimicrobiales</taxon>
        <taxon>Candidatus Segetimicrobiaceae</taxon>
        <taxon>Candidatus Segetimicrobium</taxon>
    </lineage>
</organism>
<dbReference type="EMBL" id="VBAM01000010">
    <property type="protein sequence ID" value="TMJ16819.1"/>
    <property type="molecule type" value="Genomic_DNA"/>
</dbReference>
<dbReference type="InterPro" id="IPR011650">
    <property type="entry name" value="Peptidase_M20_dimer"/>
</dbReference>
<sequence length="451" mass="49256">MDEALTGRVKAEVPQAIEDLRRLVRIPSVAAQRTGIPETVRVVGDLLRAAGGRVTVLEHAGANPVVVGEFEGRSPRTLLFYNHYDVQPAEPLEEWTVPPFDVTLRDGKVLGRGVADNKGDLMTRIAALRALRAVRGGLPCRVKFLIEGEEEVSSPHLGAITRAHTDLLRADACIWEYGERDPKERKHIVCGMKGICYLQLEARTAAVDLHSAFGAVFEGAAFRLVWALSTFKDQRGRVQISGHYDRVRRPTPAEDEVIRQIPPDVVEDTQRQAGVAGMIGGVDGPDAVRQLLMTPTCTICGIWGGYTLEGSKTVLPRVARAKVDFRLVPDQDPHEVARNVRRHLDAGGFTDIDVTVLGAEFPWRTSLADPFVGLVRDCVKEATGREVLVYPTSAGTGPAYDVGPVLGIPLVSAGSGYWSTRAHAPDENIRASDFQETILLMAHIMERFGSP</sequence>
<proteinExistence type="predicted"/>
<dbReference type="Gene3D" id="3.30.70.360">
    <property type="match status" value="1"/>
</dbReference>
<evidence type="ECO:0000313" key="6">
    <source>
        <dbReference type="Proteomes" id="UP000320393"/>
    </source>
</evidence>
<dbReference type="Pfam" id="PF01546">
    <property type="entry name" value="Peptidase_M20"/>
    <property type="match status" value="1"/>
</dbReference>
<dbReference type="InterPro" id="IPR002933">
    <property type="entry name" value="Peptidase_M20"/>
</dbReference>
<dbReference type="SUPFAM" id="SSF53187">
    <property type="entry name" value="Zn-dependent exopeptidases"/>
    <property type="match status" value="1"/>
</dbReference>
<reference evidence="5 6" key="1">
    <citation type="journal article" date="2019" name="Nat. Microbiol.">
        <title>Mediterranean grassland soil C-N compound turnover is dependent on rainfall and depth, and is mediated by genomically divergent microorganisms.</title>
        <authorList>
            <person name="Diamond S."/>
            <person name="Andeer P.F."/>
            <person name="Li Z."/>
            <person name="Crits-Christoph A."/>
            <person name="Burstein D."/>
            <person name="Anantharaman K."/>
            <person name="Lane K.R."/>
            <person name="Thomas B.C."/>
            <person name="Pan C."/>
            <person name="Northen T.R."/>
            <person name="Banfield J.F."/>
        </authorList>
    </citation>
    <scope>NUCLEOTIDE SEQUENCE [LARGE SCALE GENOMIC DNA]</scope>
    <source>
        <strain evidence="5">NP_5</strain>
    </source>
</reference>
<keyword evidence="1" id="KW-0645">Protease</keyword>
<dbReference type="GO" id="GO:0005829">
    <property type="term" value="C:cytosol"/>
    <property type="evidence" value="ECO:0007669"/>
    <property type="project" value="TreeGrafter"/>
</dbReference>
<dbReference type="Proteomes" id="UP000320393">
    <property type="component" value="Unassembled WGS sequence"/>
</dbReference>
<protein>
    <submittedName>
        <fullName evidence="5">M20/M25/M40 family metallo-hydrolase</fullName>
    </submittedName>
</protein>
<evidence type="ECO:0000256" key="2">
    <source>
        <dbReference type="ARBA" id="ARBA00022723"/>
    </source>
</evidence>
<evidence type="ECO:0000313" key="5">
    <source>
        <dbReference type="EMBL" id="TMJ16819.1"/>
    </source>
</evidence>
<gene>
    <name evidence="5" type="ORF">E6H02_00360</name>
</gene>
<name>A0A537M988_9BACT</name>
<dbReference type="PANTHER" id="PTHR43270:SF8">
    <property type="entry name" value="DI- AND TRIPEPTIDASE DUG2-RELATED"/>
    <property type="match status" value="1"/>
</dbReference>
<keyword evidence="3 5" id="KW-0378">Hydrolase</keyword>
<dbReference type="GO" id="GO:0006508">
    <property type="term" value="P:proteolysis"/>
    <property type="evidence" value="ECO:0007669"/>
    <property type="project" value="UniProtKB-KW"/>
</dbReference>
<dbReference type="AlphaFoldDB" id="A0A537M988"/>
<evidence type="ECO:0000259" key="4">
    <source>
        <dbReference type="Pfam" id="PF07687"/>
    </source>
</evidence>
<dbReference type="Pfam" id="PF07687">
    <property type="entry name" value="M20_dimer"/>
    <property type="match status" value="1"/>
</dbReference>
<keyword evidence="2" id="KW-0479">Metal-binding</keyword>
<dbReference type="GO" id="GO:0009014">
    <property type="term" value="F:succinyl-diaminopimelate desuccinylase activity"/>
    <property type="evidence" value="ECO:0007669"/>
    <property type="project" value="TreeGrafter"/>
</dbReference>
<dbReference type="GO" id="GO:0008233">
    <property type="term" value="F:peptidase activity"/>
    <property type="evidence" value="ECO:0007669"/>
    <property type="project" value="UniProtKB-KW"/>
</dbReference>
<accession>A0A537M988</accession>
<feature type="domain" description="Peptidase M20 dimerisation" evidence="4">
    <location>
        <begin position="193"/>
        <end position="346"/>
    </location>
</feature>
<dbReference type="PANTHER" id="PTHR43270">
    <property type="entry name" value="BETA-ALA-HIS DIPEPTIDASE"/>
    <property type="match status" value="1"/>
</dbReference>